<dbReference type="GO" id="GO:0003677">
    <property type="term" value="F:DNA binding"/>
    <property type="evidence" value="ECO:0007669"/>
    <property type="project" value="UniProtKB-KW"/>
</dbReference>
<feature type="compositionally biased region" description="Polar residues" evidence="10">
    <location>
        <begin position="115"/>
        <end position="128"/>
    </location>
</feature>
<feature type="transmembrane region" description="Helical" evidence="11">
    <location>
        <begin position="538"/>
        <end position="557"/>
    </location>
</feature>
<dbReference type="Proteomes" id="UP000664991">
    <property type="component" value="Unassembled WGS sequence"/>
</dbReference>
<dbReference type="GO" id="GO:0005886">
    <property type="term" value="C:plasma membrane"/>
    <property type="evidence" value="ECO:0007669"/>
    <property type="project" value="TreeGrafter"/>
</dbReference>
<keyword evidence="7 11" id="KW-0472">Membrane</keyword>
<sequence>MTTETFVKDIKPGLKNLNLIFIVLETGRVTKTKDGHEVRTCKVADKTGSINISVWDDVGNLIQPGDIIRLTKGYASVFKGCLTLYTGRGGDLQKIGEFCMVYSEVPNFSEPNPEYSAQQAPNKTVQNDSGPAAPQPTTGPPATSPAGTKKTASPFLWCPCLLLSGNANLNPLDQPPSSDCAPQLKARPQDPELSVDVWAGLPLDPSGWGDLAETEAPGPPHGPGPSGLGLFHRLLLLDHSLADHLNEDCLNGSQLLVNFGLSPAAPLTPRQFALLCPALLYQIDSRVCIGAPAPTPPGDLLSALIHSTLAVLLLSLPAPLSLLLLRLLGPRLLRPLLGFLGAVAVGTLCGDALLHLLPHAQGGQHGGAGGRPEEDLSPGRSVLGGLFLLFILENVLGLLRRRGRKPRCCGQKRKDLRTPNLDLEDGSGVALQPLQAAPEPGAQRPREQDSQPPTVPAPPGHQGHSHGYEGGGGTNITWMVLLGDGLHNLTDGLAIGAAFSDGFSSGLSTTVAVFCHELPHELGDFAMLLQAGLPFRQLLLLSLVSGVLGLGGAALGVGLSLGPVPLTPWVFGVTAGVFLYVALVDMLPALLRPPEPLPPLHVLLQGLGLLLGGALMLTIALLEEQLWPLVSDN</sequence>
<feature type="transmembrane region" description="Helical" evidence="11">
    <location>
        <begin position="381"/>
        <end position="399"/>
    </location>
</feature>
<dbReference type="InterPro" id="IPR050799">
    <property type="entry name" value="ZIP_Transporter"/>
</dbReference>
<dbReference type="GO" id="GO:0005694">
    <property type="term" value="C:chromosome"/>
    <property type="evidence" value="ECO:0007669"/>
    <property type="project" value="UniProtKB-ARBA"/>
</dbReference>
<dbReference type="Gene3D" id="2.40.50.140">
    <property type="entry name" value="Nucleic acid-binding proteins"/>
    <property type="match status" value="1"/>
</dbReference>
<evidence type="ECO:0000256" key="6">
    <source>
        <dbReference type="ARBA" id="ARBA00023125"/>
    </source>
</evidence>
<organism evidence="13 14">
    <name type="scientific">Ovis aries</name>
    <name type="common">Sheep</name>
    <dbReference type="NCBI Taxonomy" id="9940"/>
    <lineage>
        <taxon>Eukaryota</taxon>
        <taxon>Metazoa</taxon>
        <taxon>Chordata</taxon>
        <taxon>Craniata</taxon>
        <taxon>Vertebrata</taxon>
        <taxon>Euteleostomi</taxon>
        <taxon>Mammalia</taxon>
        <taxon>Eutheria</taxon>
        <taxon>Laurasiatheria</taxon>
        <taxon>Artiodactyla</taxon>
        <taxon>Ruminantia</taxon>
        <taxon>Pecora</taxon>
        <taxon>Bovidae</taxon>
        <taxon>Caprinae</taxon>
        <taxon>Ovis</taxon>
    </lineage>
</organism>
<evidence type="ECO:0000256" key="3">
    <source>
        <dbReference type="ARBA" id="ARBA00022692"/>
    </source>
</evidence>
<comment type="function">
    <text evidence="9">Component of the SOSS complex, a multiprotein complex that functions downstream of the MRN complex to promote DNA repair and G2/M checkpoint. In the SOSS complex, acts as a sensor of single-stranded DNA that binds to single-stranded DNA, in particular to polypyrimidines. The SOSS complex associates with DNA lesions and influences diverse endpoints in the cellular DNA damage response including cell-cycle checkpoint activation, recombinational repair and maintenance of genomic stability. Required for efficient homologous recombination-dependent repair of double-strand breaks (DSBs) and ATM-dependent signaling pathways.</text>
</comment>
<dbReference type="GO" id="GO:0005385">
    <property type="term" value="F:zinc ion transmembrane transporter activity"/>
    <property type="evidence" value="ECO:0007669"/>
    <property type="project" value="TreeGrafter"/>
</dbReference>
<keyword evidence="8" id="KW-0234">DNA repair</keyword>
<reference evidence="13 14" key="1">
    <citation type="submission" date="2020-12" db="EMBL/GenBank/DDBJ databases">
        <title>De novo assembly of Tibetan sheep genome.</title>
        <authorList>
            <person name="Li X."/>
        </authorList>
    </citation>
    <scope>NUCLEOTIDE SEQUENCE [LARGE SCALE GENOMIC DNA]</scope>
    <source>
        <tissue evidence="13">Heart</tissue>
    </source>
</reference>
<dbReference type="GO" id="GO:0140410">
    <property type="term" value="F:monoatomic cation:bicarbonate symporter activity"/>
    <property type="evidence" value="ECO:0007669"/>
    <property type="project" value="TreeGrafter"/>
</dbReference>
<evidence type="ECO:0000256" key="5">
    <source>
        <dbReference type="ARBA" id="ARBA00022989"/>
    </source>
</evidence>
<dbReference type="InterPro" id="IPR012340">
    <property type="entry name" value="NA-bd_OB-fold"/>
</dbReference>
<evidence type="ECO:0000313" key="13">
    <source>
        <dbReference type="EMBL" id="KAG5212177.1"/>
    </source>
</evidence>
<evidence type="ECO:0000256" key="2">
    <source>
        <dbReference type="ARBA" id="ARBA00006939"/>
    </source>
</evidence>
<evidence type="ECO:0000259" key="12">
    <source>
        <dbReference type="Pfam" id="PF21473"/>
    </source>
</evidence>
<feature type="transmembrane region" description="Helical" evidence="11">
    <location>
        <begin position="569"/>
        <end position="590"/>
    </location>
</feature>
<dbReference type="FunFam" id="2.40.50.140:FF:000072">
    <property type="entry name" value="SOSS complex subunit B2"/>
    <property type="match status" value="1"/>
</dbReference>
<gene>
    <name evidence="13" type="ORF">JEQ12_014606</name>
</gene>
<comment type="caution">
    <text evidence="13">The sequence shown here is derived from an EMBL/GenBank/DDBJ whole genome shotgun (WGS) entry which is preliminary data.</text>
</comment>
<protein>
    <recommendedName>
        <fullName evidence="12">Single-stranded DNA binding protein Ssb-like OB fold domain-containing protein</fullName>
    </recommendedName>
</protein>
<feature type="region of interest" description="Disordered" evidence="10">
    <location>
        <begin position="110"/>
        <end position="148"/>
    </location>
</feature>
<feature type="transmembrane region" description="Helical" evidence="11">
    <location>
        <begin position="602"/>
        <end position="622"/>
    </location>
</feature>
<proteinExistence type="inferred from homology"/>
<dbReference type="SUPFAM" id="SSF50249">
    <property type="entry name" value="Nucleic acid-binding proteins"/>
    <property type="match status" value="1"/>
</dbReference>
<dbReference type="InterPro" id="IPR003689">
    <property type="entry name" value="ZIP"/>
</dbReference>
<feature type="compositionally biased region" description="Pro residues" evidence="10">
    <location>
        <begin position="133"/>
        <end position="143"/>
    </location>
</feature>
<dbReference type="GO" id="GO:0006281">
    <property type="term" value="P:DNA repair"/>
    <property type="evidence" value="ECO:0007669"/>
    <property type="project" value="UniProtKB-KW"/>
</dbReference>
<dbReference type="Pfam" id="PF21473">
    <property type="entry name" value="OB_Ssb-like"/>
    <property type="match status" value="1"/>
</dbReference>
<dbReference type="AlphaFoldDB" id="A0A836AAF1"/>
<evidence type="ECO:0000256" key="1">
    <source>
        <dbReference type="ARBA" id="ARBA00004141"/>
    </source>
</evidence>
<evidence type="ECO:0000256" key="7">
    <source>
        <dbReference type="ARBA" id="ARBA00023136"/>
    </source>
</evidence>
<keyword evidence="5 11" id="KW-1133">Transmembrane helix</keyword>
<dbReference type="PANTHER" id="PTHR12191:SF17">
    <property type="entry name" value="ZINC TRANSPORTER ZIP5"/>
    <property type="match status" value="1"/>
</dbReference>
<comment type="similarity">
    <text evidence="2">Belongs to the ZIP transporter (TC 2.A.5) family.</text>
</comment>
<dbReference type="GO" id="GO:0071578">
    <property type="term" value="P:zinc ion import across plasma membrane"/>
    <property type="evidence" value="ECO:0007669"/>
    <property type="project" value="TreeGrafter"/>
</dbReference>
<evidence type="ECO:0000256" key="10">
    <source>
        <dbReference type="SAM" id="MobiDB-lite"/>
    </source>
</evidence>
<keyword evidence="3 11" id="KW-0812">Transmembrane</keyword>
<dbReference type="Pfam" id="PF02535">
    <property type="entry name" value="Zip"/>
    <property type="match status" value="1"/>
</dbReference>
<feature type="domain" description="Single-stranded DNA binding protein Ssb-like OB fold" evidence="12">
    <location>
        <begin position="11"/>
        <end position="92"/>
    </location>
</feature>
<evidence type="ECO:0000256" key="8">
    <source>
        <dbReference type="ARBA" id="ARBA00023204"/>
    </source>
</evidence>
<dbReference type="GO" id="GO:0030003">
    <property type="term" value="P:intracellular monoatomic cation homeostasis"/>
    <property type="evidence" value="ECO:0007669"/>
    <property type="project" value="TreeGrafter"/>
</dbReference>
<comment type="subcellular location">
    <subcellularLocation>
        <location evidence="1">Membrane</location>
        <topology evidence="1">Multi-pass membrane protein</topology>
    </subcellularLocation>
</comment>
<evidence type="ECO:0000256" key="9">
    <source>
        <dbReference type="ARBA" id="ARBA00045824"/>
    </source>
</evidence>
<feature type="transmembrane region" description="Helical" evidence="11">
    <location>
        <begin position="303"/>
        <end position="325"/>
    </location>
</feature>
<dbReference type="InterPro" id="IPR048970">
    <property type="entry name" value="OB_Ssb-like"/>
</dbReference>
<evidence type="ECO:0000256" key="4">
    <source>
        <dbReference type="ARBA" id="ARBA00022763"/>
    </source>
</evidence>
<evidence type="ECO:0000256" key="11">
    <source>
        <dbReference type="SAM" id="Phobius"/>
    </source>
</evidence>
<keyword evidence="6" id="KW-0238">DNA-binding</keyword>
<feature type="transmembrane region" description="Helical" evidence="11">
    <location>
        <begin position="337"/>
        <end position="357"/>
    </location>
</feature>
<evidence type="ECO:0000313" key="14">
    <source>
        <dbReference type="Proteomes" id="UP000664991"/>
    </source>
</evidence>
<dbReference type="PANTHER" id="PTHR12191">
    <property type="entry name" value="SOLUTE CARRIER FAMILY 39"/>
    <property type="match status" value="1"/>
</dbReference>
<dbReference type="CDD" id="cd04491">
    <property type="entry name" value="SoSSB_OBF"/>
    <property type="match status" value="1"/>
</dbReference>
<keyword evidence="4" id="KW-0227">DNA damage</keyword>
<feature type="region of interest" description="Disordered" evidence="10">
    <location>
        <begin position="437"/>
        <end position="469"/>
    </location>
</feature>
<dbReference type="EMBL" id="JAEMGP010000003">
    <property type="protein sequence ID" value="KAG5212177.1"/>
    <property type="molecule type" value="Genomic_DNA"/>
</dbReference>
<accession>A0A836AAF1</accession>
<name>A0A836AAF1_SHEEP</name>